<accession>A0AAV8X1L3</accession>
<dbReference type="EMBL" id="JAPWTK010001430">
    <property type="protein sequence ID" value="KAJ8932548.1"/>
    <property type="molecule type" value="Genomic_DNA"/>
</dbReference>
<evidence type="ECO:0000313" key="2">
    <source>
        <dbReference type="Proteomes" id="UP001162162"/>
    </source>
</evidence>
<reference evidence="1" key="1">
    <citation type="journal article" date="2023" name="Insect Mol. Biol.">
        <title>Genome sequencing provides insights into the evolution of gene families encoding plant cell wall-degrading enzymes in longhorned beetles.</title>
        <authorList>
            <person name="Shin N.R."/>
            <person name="Okamura Y."/>
            <person name="Kirsch R."/>
            <person name="Pauchet Y."/>
        </authorList>
    </citation>
    <scope>NUCLEOTIDE SEQUENCE</scope>
    <source>
        <strain evidence="1">AMC_N1</strain>
    </source>
</reference>
<organism evidence="1 2">
    <name type="scientific">Aromia moschata</name>
    <dbReference type="NCBI Taxonomy" id="1265417"/>
    <lineage>
        <taxon>Eukaryota</taxon>
        <taxon>Metazoa</taxon>
        <taxon>Ecdysozoa</taxon>
        <taxon>Arthropoda</taxon>
        <taxon>Hexapoda</taxon>
        <taxon>Insecta</taxon>
        <taxon>Pterygota</taxon>
        <taxon>Neoptera</taxon>
        <taxon>Endopterygota</taxon>
        <taxon>Coleoptera</taxon>
        <taxon>Polyphaga</taxon>
        <taxon>Cucujiformia</taxon>
        <taxon>Chrysomeloidea</taxon>
        <taxon>Cerambycidae</taxon>
        <taxon>Cerambycinae</taxon>
        <taxon>Callichromatini</taxon>
        <taxon>Aromia</taxon>
    </lineage>
</organism>
<protein>
    <submittedName>
        <fullName evidence="1">Uncharacterized protein</fullName>
    </submittedName>
</protein>
<proteinExistence type="predicted"/>
<dbReference type="Proteomes" id="UP001162162">
    <property type="component" value="Unassembled WGS sequence"/>
</dbReference>
<comment type="caution">
    <text evidence="1">The sequence shown here is derived from an EMBL/GenBank/DDBJ whole genome shotgun (WGS) entry which is preliminary data.</text>
</comment>
<keyword evidence="2" id="KW-1185">Reference proteome</keyword>
<evidence type="ECO:0000313" key="1">
    <source>
        <dbReference type="EMBL" id="KAJ8932548.1"/>
    </source>
</evidence>
<sequence length="106" mass="11989">MNRNPIIIIHVSLEQVITPPSSESDYEKHPETNGISYKYKTNIKLRFTQDINGGGQEISKRQKIENGRRNSGTILAKAPLQAVNYVPESQIAKTHIEGLHQIVHCR</sequence>
<gene>
    <name evidence="1" type="ORF">NQ318_000700</name>
</gene>
<name>A0AAV8X1L3_9CUCU</name>
<dbReference type="AlphaFoldDB" id="A0AAV8X1L3"/>